<name>A0A3G4ZP08_9VIRU</name>
<dbReference type="EMBL" id="MK071979">
    <property type="protein sequence ID" value="AYV75333.1"/>
    <property type="molecule type" value="Genomic_DNA"/>
</dbReference>
<gene>
    <name evidence="1" type="ORF">Terrestrivirus1_207</name>
</gene>
<proteinExistence type="predicted"/>
<sequence length="180" mass="20283">MVVGYLLINTVPVGRGYGDGIYRDEEHERQRAIRFDYAYLGIGETKHSMTFTSLKNGIMTSDGRVLQLGNLVVSSSFWKASGPEAEKLWEQIKKGSWKMSCNGDGGRDYFPYRVHCKGFLDQSLSGVSLSDGDGWSTTDKRGKTISAPINLAWKFEFLMAEDVRGQPVDFSFDRARCMHF</sequence>
<organism evidence="1">
    <name type="scientific">Terrestrivirus sp</name>
    <dbReference type="NCBI Taxonomy" id="2487775"/>
    <lineage>
        <taxon>Viruses</taxon>
        <taxon>Varidnaviria</taxon>
        <taxon>Bamfordvirae</taxon>
        <taxon>Nucleocytoviricota</taxon>
        <taxon>Megaviricetes</taxon>
        <taxon>Imitervirales</taxon>
        <taxon>Mimiviridae</taxon>
        <taxon>Klosneuvirinae</taxon>
    </lineage>
</organism>
<protein>
    <submittedName>
        <fullName evidence="1">Uncharacterized protein</fullName>
    </submittedName>
</protein>
<reference evidence="1" key="1">
    <citation type="submission" date="2018-10" db="EMBL/GenBank/DDBJ databases">
        <title>Hidden diversity of soil giant viruses.</title>
        <authorList>
            <person name="Schulz F."/>
            <person name="Alteio L."/>
            <person name="Goudeau D."/>
            <person name="Ryan E.M."/>
            <person name="Malmstrom R.R."/>
            <person name="Blanchard J."/>
            <person name="Woyke T."/>
        </authorList>
    </citation>
    <scope>NUCLEOTIDE SEQUENCE</scope>
    <source>
        <strain evidence="1">TEV1</strain>
    </source>
</reference>
<accession>A0A3G4ZP08</accession>
<evidence type="ECO:0000313" key="1">
    <source>
        <dbReference type="EMBL" id="AYV75333.1"/>
    </source>
</evidence>